<name>A0A806GYH7_9BILA</name>
<dbReference type="Gene3D" id="1.20.120.220">
    <property type="entry name" value="ATP synthase, F0 complex, subunit A"/>
    <property type="match status" value="1"/>
</dbReference>
<comment type="similarity">
    <text evidence="2">Belongs to the ATPase A chain family.</text>
</comment>
<keyword evidence="4" id="KW-0138">CF(0)</keyword>
<accession>A0A806GYH7</accession>
<keyword evidence="6" id="KW-0375">Hydrogen ion transport</keyword>
<evidence type="ECO:0000313" key="13">
    <source>
        <dbReference type="EMBL" id="AFI44245.1"/>
    </source>
</evidence>
<keyword evidence="5 12" id="KW-0812">Transmembrane</keyword>
<keyword evidence="8" id="KW-0406">Ion transport</keyword>
<dbReference type="EMBL" id="JQ769144">
    <property type="protein sequence ID" value="AFI44245.1"/>
    <property type="molecule type" value="Genomic_DNA"/>
</dbReference>
<gene>
    <name evidence="13" type="primary">ATP6</name>
</gene>
<keyword evidence="10" id="KW-0066">ATP synthesis</keyword>
<keyword evidence="9 12" id="KW-0472">Membrane</keyword>
<evidence type="ECO:0000256" key="10">
    <source>
        <dbReference type="ARBA" id="ARBA00023310"/>
    </source>
</evidence>
<dbReference type="OrthoDB" id="7859621at2759"/>
<feature type="transmembrane region" description="Helical" evidence="12">
    <location>
        <begin position="180"/>
        <end position="207"/>
    </location>
</feature>
<proteinExistence type="inferred from homology"/>
<feature type="transmembrane region" description="Helical" evidence="12">
    <location>
        <begin position="29"/>
        <end position="50"/>
    </location>
</feature>
<feature type="transmembrane region" description="Helical" evidence="12">
    <location>
        <begin position="146"/>
        <end position="168"/>
    </location>
</feature>
<evidence type="ECO:0000256" key="9">
    <source>
        <dbReference type="ARBA" id="ARBA00023136"/>
    </source>
</evidence>
<evidence type="ECO:0000256" key="12">
    <source>
        <dbReference type="SAM" id="Phobius"/>
    </source>
</evidence>
<dbReference type="InterPro" id="IPR035908">
    <property type="entry name" value="F0_ATP_A_sf"/>
</dbReference>
<protein>
    <recommendedName>
        <fullName evidence="11">ATP synthase subunit a</fullName>
    </recommendedName>
</protein>
<dbReference type="GO" id="GO:0045259">
    <property type="term" value="C:proton-transporting ATP synthase complex"/>
    <property type="evidence" value="ECO:0007669"/>
    <property type="project" value="UniProtKB-KW"/>
</dbReference>
<dbReference type="GO" id="GO:0015986">
    <property type="term" value="P:proton motive force-driven ATP synthesis"/>
    <property type="evidence" value="ECO:0007669"/>
    <property type="project" value="InterPro"/>
</dbReference>
<dbReference type="CTD" id="4508"/>
<dbReference type="AlphaFoldDB" id="A0A806GYH7"/>
<evidence type="ECO:0000256" key="3">
    <source>
        <dbReference type="ARBA" id="ARBA00022448"/>
    </source>
</evidence>
<dbReference type="SUPFAM" id="SSF81336">
    <property type="entry name" value="F1F0 ATP synthase subunit A"/>
    <property type="match status" value="1"/>
</dbReference>
<feature type="transmembrane region" description="Helical" evidence="12">
    <location>
        <begin position="56"/>
        <end position="78"/>
    </location>
</feature>
<dbReference type="InterPro" id="IPR000568">
    <property type="entry name" value="ATP_synth_F0_asu"/>
</dbReference>
<evidence type="ECO:0000256" key="1">
    <source>
        <dbReference type="ARBA" id="ARBA00004141"/>
    </source>
</evidence>
<sequence>MSISRADLCSWCDLSGGCKPKMWSLICMWLLVMVVGSWFWGLAASVLVMLFNHSAFGFSLLMSVLSCLMVTSNFYGLLSVGVWTMGYGVVCAMSLMCWIWGVFWLVEGAGVGLYLAHFSIAGVSGPLGLFLPLAELVSVLVRPLTLGVRLATNISSGHVLMLMMSLLLGGVSLSVALTPLWLAVVCLEMFVALLQGVIYSMLVVIYVE</sequence>
<evidence type="ECO:0000256" key="7">
    <source>
        <dbReference type="ARBA" id="ARBA00022989"/>
    </source>
</evidence>
<dbReference type="CDD" id="cd00310">
    <property type="entry name" value="ATP-synt_Fo_a_6"/>
    <property type="match status" value="1"/>
</dbReference>
<dbReference type="Pfam" id="PF00119">
    <property type="entry name" value="ATP-synt_A"/>
    <property type="match status" value="1"/>
</dbReference>
<geneLocation type="mitochondrion" evidence="13"/>
<dbReference type="GO" id="GO:0015078">
    <property type="term" value="F:proton transmembrane transporter activity"/>
    <property type="evidence" value="ECO:0007669"/>
    <property type="project" value="InterPro"/>
</dbReference>
<evidence type="ECO:0000256" key="2">
    <source>
        <dbReference type="ARBA" id="ARBA00006810"/>
    </source>
</evidence>
<feature type="transmembrane region" description="Helical" evidence="12">
    <location>
        <begin position="85"/>
        <end position="106"/>
    </location>
</feature>
<dbReference type="PRINTS" id="PR00123">
    <property type="entry name" value="ATPASEA"/>
</dbReference>
<keyword evidence="3" id="KW-0813">Transport</keyword>
<evidence type="ECO:0000256" key="8">
    <source>
        <dbReference type="ARBA" id="ARBA00023065"/>
    </source>
</evidence>
<evidence type="ECO:0000256" key="4">
    <source>
        <dbReference type="ARBA" id="ARBA00022547"/>
    </source>
</evidence>
<dbReference type="GeneID" id="70623633"/>
<evidence type="ECO:0000256" key="5">
    <source>
        <dbReference type="ARBA" id="ARBA00022692"/>
    </source>
</evidence>
<keyword evidence="13" id="KW-0496">Mitochondrion</keyword>
<feature type="transmembrane region" description="Helical" evidence="12">
    <location>
        <begin position="112"/>
        <end position="134"/>
    </location>
</feature>
<keyword evidence="7 12" id="KW-1133">Transmembrane helix</keyword>
<dbReference type="GO" id="GO:0005743">
    <property type="term" value="C:mitochondrial inner membrane"/>
    <property type="evidence" value="ECO:0007669"/>
    <property type="project" value="UniProtKB-SubCell"/>
</dbReference>
<evidence type="ECO:0000256" key="11">
    <source>
        <dbReference type="RuleBase" id="RU004450"/>
    </source>
</evidence>
<dbReference type="RefSeq" id="YP_010269811.1">
    <property type="nucleotide sequence ID" value="NC_060708.1"/>
</dbReference>
<comment type="subcellular location">
    <subcellularLocation>
        <location evidence="1">Membrane</location>
        <topology evidence="1">Multi-pass membrane protein</topology>
    </subcellularLocation>
    <subcellularLocation>
        <location evidence="11">Mitochondrion inner membrane</location>
        <topology evidence="11">Multi-pass membrane protein</topology>
    </subcellularLocation>
</comment>
<organism evidence="13">
    <name type="scientific">Pomphorhynchus laevis</name>
    <dbReference type="NCBI Taxonomy" id="141832"/>
    <lineage>
        <taxon>Eukaryota</taxon>
        <taxon>Metazoa</taxon>
        <taxon>Spiralia</taxon>
        <taxon>Lophotrochozoa</taxon>
        <taxon>Acanthocephala</taxon>
        <taxon>Palaeacanthocephala</taxon>
        <taxon>Echinorhynchida</taxon>
        <taxon>Pomphorhynchidae</taxon>
        <taxon>Pomphorhynchus</taxon>
    </lineage>
</organism>
<evidence type="ECO:0000256" key="6">
    <source>
        <dbReference type="ARBA" id="ARBA00022781"/>
    </source>
</evidence>
<reference evidence="13" key="1">
    <citation type="submission" date="2012-03" db="EMBL/GenBank/DDBJ databases">
        <title>The complete mitochondrial genome sequence of Pomphorhynchus laevis (Acanthocephala: Palaeacanthocephala).</title>
        <authorList>
            <person name="Pan T."/>
            <person name="Nie P."/>
        </authorList>
    </citation>
    <scope>NUCLEOTIDE SEQUENCE</scope>
</reference>